<gene>
    <name evidence="1" type="ORF">AV530_017201</name>
</gene>
<evidence type="ECO:0000313" key="1">
    <source>
        <dbReference type="EMBL" id="OPJ70846.1"/>
    </source>
</evidence>
<evidence type="ECO:0000313" key="2">
    <source>
        <dbReference type="Proteomes" id="UP000190648"/>
    </source>
</evidence>
<accession>A0A1V4JFC4</accession>
<dbReference type="EMBL" id="LSYS01007721">
    <property type="protein sequence ID" value="OPJ70846.1"/>
    <property type="molecule type" value="Genomic_DNA"/>
</dbReference>
<name>A0A1V4JFC4_PATFA</name>
<sequence length="76" mass="8143">MGEPLSRRALALQWAAPLLACGLGKPHPVRVAVGRRERREAGLGPAAEAASSGERLQRPLLSRSLLPPFLICPRVP</sequence>
<reference evidence="1 2" key="1">
    <citation type="submission" date="2016-02" db="EMBL/GenBank/DDBJ databases">
        <title>Band-tailed pigeon sequencing and assembly.</title>
        <authorList>
            <person name="Soares A.E."/>
            <person name="Novak B.J."/>
            <person name="Rice E.S."/>
            <person name="O'Connell B."/>
            <person name="Chang D."/>
            <person name="Weber S."/>
            <person name="Shapiro B."/>
        </authorList>
    </citation>
    <scope>NUCLEOTIDE SEQUENCE [LARGE SCALE GENOMIC DNA]</scope>
    <source>
        <strain evidence="1">BTP2013</strain>
        <tissue evidence="1">Blood</tissue>
    </source>
</reference>
<organism evidence="1 2">
    <name type="scientific">Patagioenas fasciata monilis</name>
    <dbReference type="NCBI Taxonomy" id="372326"/>
    <lineage>
        <taxon>Eukaryota</taxon>
        <taxon>Metazoa</taxon>
        <taxon>Chordata</taxon>
        <taxon>Craniata</taxon>
        <taxon>Vertebrata</taxon>
        <taxon>Euteleostomi</taxon>
        <taxon>Archelosauria</taxon>
        <taxon>Archosauria</taxon>
        <taxon>Dinosauria</taxon>
        <taxon>Saurischia</taxon>
        <taxon>Theropoda</taxon>
        <taxon>Coelurosauria</taxon>
        <taxon>Aves</taxon>
        <taxon>Neognathae</taxon>
        <taxon>Neoaves</taxon>
        <taxon>Columbimorphae</taxon>
        <taxon>Columbiformes</taxon>
        <taxon>Columbidae</taxon>
        <taxon>Patagioenas</taxon>
    </lineage>
</organism>
<dbReference type="Proteomes" id="UP000190648">
    <property type="component" value="Unassembled WGS sequence"/>
</dbReference>
<comment type="caution">
    <text evidence="1">The sequence shown here is derived from an EMBL/GenBank/DDBJ whole genome shotgun (WGS) entry which is preliminary data.</text>
</comment>
<proteinExistence type="predicted"/>
<dbReference type="AlphaFoldDB" id="A0A1V4JFC4"/>
<protein>
    <submittedName>
        <fullName evidence="1">Uncharacterized protein</fullName>
    </submittedName>
</protein>
<keyword evidence="2" id="KW-1185">Reference proteome</keyword>